<dbReference type="Gene3D" id="3.40.50.450">
    <property type="match status" value="1"/>
</dbReference>
<dbReference type="InterPro" id="IPR024755">
    <property type="entry name" value="cpYpsA"/>
</dbReference>
<feature type="region of interest" description="Disordered" evidence="1">
    <location>
        <begin position="158"/>
        <end position="178"/>
    </location>
</feature>
<organism evidence="2 3">
    <name type="scientific">Candidatus Muproteobacteria bacterium RBG_16_64_10</name>
    <dbReference type="NCBI Taxonomy" id="1817757"/>
    <lineage>
        <taxon>Bacteria</taxon>
        <taxon>Pseudomonadati</taxon>
        <taxon>Pseudomonadota</taxon>
        <taxon>Candidatus Muproteobacteria</taxon>
    </lineage>
</organism>
<name>A0A1F6T386_9PROT</name>
<sequence>MPRSAPRHHTVEKIISGGQTGVDRAALDIALELGIPCGGWCPKGRRAEDGVLPPRYPLAETEIGDYRQRTRRNVQAADGTLILTRGALGGGSALTRSLAGKLGKPCLVVNLAQDRNLRPVRTWIKTNGIGVLNVAGPRESGQSGIYDEARRFLTRMLGARKSGAQSPARRKKASTPST</sequence>
<dbReference type="EMBL" id="MFSR01000042">
    <property type="protein sequence ID" value="OGI39628.1"/>
    <property type="molecule type" value="Genomic_DNA"/>
</dbReference>
<accession>A0A1F6T386</accession>
<gene>
    <name evidence="2" type="ORF">A2V91_03900</name>
</gene>
<proteinExistence type="predicted"/>
<protein>
    <recommendedName>
        <fullName evidence="4">Molybdenum cofactor carrier</fullName>
    </recommendedName>
</protein>
<reference evidence="2 3" key="1">
    <citation type="journal article" date="2016" name="Nat. Commun.">
        <title>Thousands of microbial genomes shed light on interconnected biogeochemical processes in an aquifer system.</title>
        <authorList>
            <person name="Anantharaman K."/>
            <person name="Brown C.T."/>
            <person name="Hug L.A."/>
            <person name="Sharon I."/>
            <person name="Castelle C.J."/>
            <person name="Probst A.J."/>
            <person name="Thomas B.C."/>
            <person name="Singh A."/>
            <person name="Wilkins M.J."/>
            <person name="Karaoz U."/>
            <person name="Brodie E.L."/>
            <person name="Williams K.H."/>
            <person name="Hubbard S.S."/>
            <person name="Banfield J.F."/>
        </authorList>
    </citation>
    <scope>NUCLEOTIDE SEQUENCE [LARGE SCALE GENOMIC DNA]</scope>
</reference>
<evidence type="ECO:0008006" key="4">
    <source>
        <dbReference type="Google" id="ProtNLM"/>
    </source>
</evidence>
<dbReference type="AlphaFoldDB" id="A0A1F6T386"/>
<evidence type="ECO:0000256" key="1">
    <source>
        <dbReference type="SAM" id="MobiDB-lite"/>
    </source>
</evidence>
<dbReference type="Proteomes" id="UP000179334">
    <property type="component" value="Unassembled WGS sequence"/>
</dbReference>
<evidence type="ECO:0000313" key="2">
    <source>
        <dbReference type="EMBL" id="OGI39628.1"/>
    </source>
</evidence>
<evidence type="ECO:0000313" key="3">
    <source>
        <dbReference type="Proteomes" id="UP000179334"/>
    </source>
</evidence>
<comment type="caution">
    <text evidence="2">The sequence shown here is derived from an EMBL/GenBank/DDBJ whole genome shotgun (WGS) entry which is preliminary data.</text>
</comment>
<dbReference type="Pfam" id="PF12694">
    <property type="entry name" value="cpYpsA"/>
    <property type="match status" value="1"/>
</dbReference>
<feature type="compositionally biased region" description="Basic residues" evidence="1">
    <location>
        <begin position="168"/>
        <end position="178"/>
    </location>
</feature>
<dbReference type="SUPFAM" id="SSF102405">
    <property type="entry name" value="MCP/YpsA-like"/>
    <property type="match status" value="1"/>
</dbReference>